<proteinExistence type="predicted"/>
<name>A0ABR2Z3I6_9CHLO</name>
<reference evidence="1 2" key="1">
    <citation type="journal article" date="2024" name="Nat. Commun.">
        <title>Phylogenomics reveals the evolutionary origins of lichenization in chlorophyte algae.</title>
        <authorList>
            <person name="Puginier C."/>
            <person name="Libourel C."/>
            <person name="Otte J."/>
            <person name="Skaloud P."/>
            <person name="Haon M."/>
            <person name="Grisel S."/>
            <person name="Petersen M."/>
            <person name="Berrin J.G."/>
            <person name="Delaux P.M."/>
            <person name="Dal Grande F."/>
            <person name="Keller J."/>
        </authorList>
    </citation>
    <scope>NUCLEOTIDE SEQUENCE [LARGE SCALE GENOMIC DNA]</scope>
    <source>
        <strain evidence="1 2">SAG 216-7</strain>
    </source>
</reference>
<gene>
    <name evidence="1" type="ORF">WJX75_004743</name>
</gene>
<accession>A0ABR2Z3I6</accession>
<protein>
    <submittedName>
        <fullName evidence="1">Uncharacterized protein</fullName>
    </submittedName>
</protein>
<organism evidence="1 2">
    <name type="scientific">Coccomyxa subellipsoidea</name>
    <dbReference type="NCBI Taxonomy" id="248742"/>
    <lineage>
        <taxon>Eukaryota</taxon>
        <taxon>Viridiplantae</taxon>
        <taxon>Chlorophyta</taxon>
        <taxon>core chlorophytes</taxon>
        <taxon>Trebouxiophyceae</taxon>
        <taxon>Trebouxiophyceae incertae sedis</taxon>
        <taxon>Coccomyxaceae</taxon>
        <taxon>Coccomyxa</taxon>
    </lineage>
</organism>
<dbReference type="Proteomes" id="UP001491310">
    <property type="component" value="Unassembled WGS sequence"/>
</dbReference>
<keyword evidence="2" id="KW-1185">Reference proteome</keyword>
<sequence length="143" mass="15559">MLRNLYELPLGASGVPDGVLRSGIEKLIAAGAAASQLAENADDEKDDLADTSEFAWQDNKYKPQQQEQYLTILKSEVRLPNHAYWVARAKDDQRLLKTFASTGGADLPFPIGCKTDECVALSRSTASVEASFAATVEIKKKVV</sequence>
<evidence type="ECO:0000313" key="1">
    <source>
        <dbReference type="EMBL" id="KAK9918525.1"/>
    </source>
</evidence>
<dbReference type="EMBL" id="JALJOT010000001">
    <property type="protein sequence ID" value="KAK9918525.1"/>
    <property type="molecule type" value="Genomic_DNA"/>
</dbReference>
<evidence type="ECO:0000313" key="2">
    <source>
        <dbReference type="Proteomes" id="UP001491310"/>
    </source>
</evidence>
<comment type="caution">
    <text evidence="1">The sequence shown here is derived from an EMBL/GenBank/DDBJ whole genome shotgun (WGS) entry which is preliminary data.</text>
</comment>